<dbReference type="Gene3D" id="1.20.1690.10">
    <property type="entry name" value="V-type ATP synthase subunit C domain"/>
    <property type="match status" value="2"/>
</dbReference>
<evidence type="ECO:0000313" key="6">
    <source>
        <dbReference type="Proteomes" id="UP000264445"/>
    </source>
</evidence>
<evidence type="ECO:0000313" key="7">
    <source>
        <dbReference type="Proteomes" id="UP000294886"/>
    </source>
</evidence>
<dbReference type="InterPro" id="IPR036079">
    <property type="entry name" value="ATPase_csu/dsu_sf"/>
</dbReference>
<evidence type="ECO:0000256" key="3">
    <source>
        <dbReference type="ARBA" id="ARBA00023065"/>
    </source>
</evidence>
<organism evidence="5 7">
    <name type="scientific">Caldanaerobacter subterraneus</name>
    <dbReference type="NCBI Taxonomy" id="911092"/>
    <lineage>
        <taxon>Bacteria</taxon>
        <taxon>Bacillati</taxon>
        <taxon>Bacillota</taxon>
        <taxon>Clostridia</taxon>
        <taxon>Thermoanaerobacterales</taxon>
        <taxon>Thermoanaerobacteraceae</taxon>
        <taxon>Caldanaerobacter</taxon>
    </lineage>
</organism>
<reference evidence="4 6" key="1">
    <citation type="journal article" date="2018" name="Nat. Biotechnol.">
        <title>A standardized bacterial taxonomy based on genome phylogeny substantially revises the tree of life.</title>
        <authorList>
            <person name="Parks D.H."/>
            <person name="Chuvochina M."/>
            <person name="Waite D.W."/>
            <person name="Rinke C."/>
            <person name="Skarshewski A."/>
            <person name="Chaumeil P.A."/>
            <person name="Hugenholtz P."/>
        </authorList>
    </citation>
    <scope>NUCLEOTIDE SEQUENCE [LARGE SCALE GENOMIC DNA]</scope>
    <source>
        <strain evidence="4">UBA12544</strain>
    </source>
</reference>
<dbReference type="Proteomes" id="UP000264445">
    <property type="component" value="Unassembled WGS sequence"/>
</dbReference>
<reference evidence="5 7" key="2">
    <citation type="submission" date="2019-03" db="EMBL/GenBank/DDBJ databases">
        <title>Genomic Encyclopedia of Type Strains, Phase IV (KMG-IV): sequencing the most valuable type-strain genomes for metagenomic binning, comparative biology and taxonomic classification.</title>
        <authorList>
            <person name="Goeker M."/>
        </authorList>
    </citation>
    <scope>NUCLEOTIDE SEQUENCE [LARGE SCALE GENOMIC DNA]</scope>
    <source>
        <strain evidence="5 7">DSM 13054</strain>
    </source>
</reference>
<evidence type="ECO:0000256" key="2">
    <source>
        <dbReference type="ARBA" id="ARBA00022448"/>
    </source>
</evidence>
<dbReference type="Pfam" id="PF01992">
    <property type="entry name" value="vATP-synt_AC39"/>
    <property type="match status" value="1"/>
</dbReference>
<dbReference type="InterPro" id="IPR002843">
    <property type="entry name" value="ATPase_V0-cplx_csu/dsu"/>
</dbReference>
<gene>
    <name evidence="4" type="ORF">DEA61_03445</name>
    <name evidence="5" type="ORF">EV203_12711</name>
</gene>
<name>A0A101E641_9THEO</name>
<evidence type="ECO:0000313" key="5">
    <source>
        <dbReference type="EMBL" id="TCO57918.1"/>
    </source>
</evidence>
<sequence>MVREQEFLYASGRIRALETKLLSRTIVERILEAQDMDAVMRVLSETDYAPDFEELESIYDFEKALENSMKRTLGVIKESLKDQRVVRFFTLKYDYHNLKVVLKSRILGVEVPENLTTLGEVPVEELLKLSKGEKDVAVPKLMRLAFERAAEVYEETLDPQQVDLILDRALYEELNLLVQDIGHDFLKSYLAALVDLTNIKTMVRLKYMESDLRTLKKSLLPGGSIDLEFFEKMFQEPVPVLIEALAASNYSKVVKDGLENWVSSGSPAVYEKLVDDFLLGMLRKGLYKPFGLETVVGYLGARENELKILRVLMVGKINGISEDMIRERLRDVYA</sequence>
<comment type="caution">
    <text evidence="5">The sequence shown here is derived from an EMBL/GenBank/DDBJ whole genome shotgun (WGS) entry which is preliminary data.</text>
</comment>
<dbReference type="InterPro" id="IPR044911">
    <property type="entry name" value="V-type_ATPase_csu/dsu_dom_3"/>
</dbReference>
<proteinExistence type="inferred from homology"/>
<dbReference type="NCBIfam" id="NF002266">
    <property type="entry name" value="PRK01198.1-2"/>
    <property type="match status" value="1"/>
</dbReference>
<dbReference type="Gene3D" id="1.10.132.50">
    <property type="entry name" value="ATP synthase (C/AC39) subunit, domain 3"/>
    <property type="match status" value="1"/>
</dbReference>
<dbReference type="PANTHER" id="PTHR38682:SF1">
    <property type="entry name" value="V-TYPE ATP SYNTHASE SUBUNIT C"/>
    <property type="match status" value="1"/>
</dbReference>
<dbReference type="Proteomes" id="UP000294886">
    <property type="component" value="Unassembled WGS sequence"/>
</dbReference>
<dbReference type="PANTHER" id="PTHR38682">
    <property type="entry name" value="V-TYPE ATP SYNTHASE SUBUNIT C"/>
    <property type="match status" value="1"/>
</dbReference>
<accession>A0A101E641</accession>
<keyword evidence="3" id="KW-0406">Ion transport</keyword>
<evidence type="ECO:0000256" key="1">
    <source>
        <dbReference type="ARBA" id="ARBA00006709"/>
    </source>
</evidence>
<dbReference type="AlphaFoldDB" id="A0A101E641"/>
<dbReference type="RefSeq" id="WP_132040598.1">
    <property type="nucleotide sequence ID" value="NZ_DOLB01000059.1"/>
</dbReference>
<dbReference type="InterPro" id="IPR050873">
    <property type="entry name" value="V-ATPase_V0D/AC39_subunit"/>
</dbReference>
<dbReference type="EMBL" id="DOLB01000059">
    <property type="protein sequence ID" value="HBT48906.1"/>
    <property type="molecule type" value="Genomic_DNA"/>
</dbReference>
<dbReference type="InterPro" id="IPR035067">
    <property type="entry name" value="V-type_ATPase_csu/dsu"/>
</dbReference>
<comment type="similarity">
    <text evidence="1">Belongs to the V-ATPase V0D/AC39 subunit family.</text>
</comment>
<dbReference type="GO" id="GO:0046961">
    <property type="term" value="F:proton-transporting ATPase activity, rotational mechanism"/>
    <property type="evidence" value="ECO:0007669"/>
    <property type="project" value="InterPro"/>
</dbReference>
<evidence type="ECO:0000313" key="4">
    <source>
        <dbReference type="EMBL" id="HBT48906.1"/>
    </source>
</evidence>
<dbReference type="SUPFAM" id="SSF103486">
    <property type="entry name" value="V-type ATP synthase subunit C"/>
    <property type="match status" value="1"/>
</dbReference>
<protein>
    <submittedName>
        <fullName evidence="4">V-type ATP synthase subunit C</fullName>
    </submittedName>
    <submittedName>
        <fullName evidence="5">V/A-type H+-transporting ATPase subunit C</fullName>
    </submittedName>
</protein>
<keyword evidence="2" id="KW-0813">Transport</keyword>
<dbReference type="EMBL" id="SLWU01000027">
    <property type="protein sequence ID" value="TCO57918.1"/>
    <property type="molecule type" value="Genomic_DNA"/>
</dbReference>